<evidence type="ECO:0000313" key="2">
    <source>
        <dbReference type="EMBL" id="ABK77331.1"/>
    </source>
</evidence>
<gene>
    <name evidence="2" type="ordered locus">CENSYa_0698</name>
</gene>
<organism evidence="2 3">
    <name type="scientific">Cenarchaeum symbiosum (strain A)</name>
    <dbReference type="NCBI Taxonomy" id="414004"/>
    <lineage>
        <taxon>Archaea</taxon>
        <taxon>Nitrososphaerota</taxon>
        <taxon>Candidatus Cenarchaeales</taxon>
        <taxon>Candidatus Cenarchaeaceae</taxon>
        <taxon>Candidatus Cenarchaeum</taxon>
    </lineage>
</organism>
<dbReference type="Proteomes" id="UP000000758">
    <property type="component" value="Chromosome"/>
</dbReference>
<reference evidence="2 3" key="1">
    <citation type="journal article" date="2006" name="Proc. Natl. Acad. Sci. U.S.A.">
        <title>Genomic analysis of the uncultivated marine crenarchaeote Cenarchaeum symbiosum.</title>
        <authorList>
            <person name="Hallam S.J."/>
            <person name="Konstantinidis K.T."/>
            <person name="Putnam N."/>
            <person name="Schleper C."/>
            <person name="Watanabe Y."/>
            <person name="Sugahara J."/>
            <person name="Preston C."/>
            <person name="de la Torre J."/>
            <person name="Richardson P.M."/>
            <person name="DeLong E.F."/>
        </authorList>
    </citation>
    <scope>NUCLEOTIDE SEQUENCE [LARGE SCALE GENOMIC DNA]</scope>
    <source>
        <strain evidence="3">A</strain>
    </source>
</reference>
<keyword evidence="1" id="KW-1133">Transmembrane helix</keyword>
<name>A0RVG4_CENSY</name>
<dbReference type="HOGENOM" id="CLU_1665413_0_0_2"/>
<dbReference type="KEGG" id="csy:CENSYa_0698"/>
<accession>A0RVG4</accession>
<sequence>MASRRAPALSEIVSVIAITGVMAAAVAISLAVFGERTEDARQAMEDEAARSGMRAAELLAAGHISCTGGTIQFILHNFAPHTANPDSIRVMVAGPDNTVESRERKDVSYTWLNGTQVPAGGLVEHGSSVTVSAAFPCEAHGAQLLLRTPAGGFLAVEP</sequence>
<keyword evidence="1" id="KW-0812">Transmembrane</keyword>
<keyword evidence="3" id="KW-1185">Reference proteome</keyword>
<evidence type="ECO:0000313" key="3">
    <source>
        <dbReference type="Proteomes" id="UP000000758"/>
    </source>
</evidence>
<dbReference type="EMBL" id="DP000238">
    <property type="protein sequence ID" value="ABK77331.1"/>
    <property type="molecule type" value="Genomic_DNA"/>
</dbReference>
<keyword evidence="1" id="KW-0472">Membrane</keyword>
<evidence type="ECO:0000256" key="1">
    <source>
        <dbReference type="SAM" id="Phobius"/>
    </source>
</evidence>
<dbReference type="AlphaFoldDB" id="A0RVG4"/>
<protein>
    <submittedName>
        <fullName evidence="2">Uncharacterized protein</fullName>
    </submittedName>
</protein>
<dbReference type="STRING" id="414004.CENSYa_0698"/>
<feature type="transmembrane region" description="Helical" evidence="1">
    <location>
        <begin position="12"/>
        <end position="34"/>
    </location>
</feature>
<proteinExistence type="predicted"/>
<dbReference type="EnsemblBacteria" id="ABK77331">
    <property type="protein sequence ID" value="ABK77331"/>
    <property type="gene ID" value="CENSYa_0698"/>
</dbReference>